<keyword evidence="3" id="KW-1003">Cell membrane</keyword>
<feature type="transmembrane region" description="Helical" evidence="7">
    <location>
        <begin position="163"/>
        <end position="179"/>
    </location>
</feature>
<proteinExistence type="inferred from homology"/>
<evidence type="ECO:0000256" key="5">
    <source>
        <dbReference type="ARBA" id="ARBA00022989"/>
    </source>
</evidence>
<protein>
    <submittedName>
        <fullName evidence="8">Chromate transport protein ChrA</fullName>
    </submittedName>
</protein>
<evidence type="ECO:0000256" key="2">
    <source>
        <dbReference type="ARBA" id="ARBA00005262"/>
    </source>
</evidence>
<evidence type="ECO:0000256" key="3">
    <source>
        <dbReference type="ARBA" id="ARBA00022475"/>
    </source>
</evidence>
<keyword evidence="6 7" id="KW-0472">Membrane</keyword>
<evidence type="ECO:0000256" key="4">
    <source>
        <dbReference type="ARBA" id="ARBA00022692"/>
    </source>
</evidence>
<evidence type="ECO:0000313" key="9">
    <source>
        <dbReference type="Proteomes" id="UP000054874"/>
    </source>
</evidence>
<feature type="transmembrane region" description="Helical" evidence="7">
    <location>
        <begin position="78"/>
        <end position="103"/>
    </location>
</feature>
<evidence type="ECO:0000256" key="6">
    <source>
        <dbReference type="ARBA" id="ARBA00023136"/>
    </source>
</evidence>
<feature type="transmembrane region" description="Helical" evidence="7">
    <location>
        <begin position="12"/>
        <end position="32"/>
    </location>
</feature>
<keyword evidence="9" id="KW-1185">Reference proteome</keyword>
<dbReference type="PANTHER" id="PTHR43663">
    <property type="entry name" value="CHROMATE TRANSPORT PROTEIN-RELATED"/>
    <property type="match status" value="1"/>
</dbReference>
<dbReference type="OrthoDB" id="9788907at2"/>
<keyword evidence="4 7" id="KW-0812">Transmembrane</keyword>
<evidence type="ECO:0000256" key="1">
    <source>
        <dbReference type="ARBA" id="ARBA00004651"/>
    </source>
</evidence>
<dbReference type="Pfam" id="PF02417">
    <property type="entry name" value="Chromate_transp"/>
    <property type="match status" value="1"/>
</dbReference>
<gene>
    <name evidence="8" type="ORF">ASU35_11620</name>
</gene>
<evidence type="ECO:0000256" key="7">
    <source>
        <dbReference type="SAM" id="Phobius"/>
    </source>
</evidence>
<sequence length="185" mass="19867">MQKKLIPPIKLFLFFVKIGCFTFGGGWSILAQMEQEFVDKQKLITKEELLDITSVGRSMPGIMITNITMIFGYRVAGILGGIASIIGVVVPSIAILSIVTFLYNEIVDNPYVEKLLMGIRSAVVPIIAGSAISLGKTALKNKLCIIACLVAFGLSLFADVGNIQIVLIGIVCAFIMGGIKRRGTA</sequence>
<dbReference type="GO" id="GO:0005886">
    <property type="term" value="C:plasma membrane"/>
    <property type="evidence" value="ECO:0007669"/>
    <property type="project" value="UniProtKB-SubCell"/>
</dbReference>
<reference evidence="8 9" key="1">
    <citation type="submission" date="2015-11" db="EMBL/GenBank/DDBJ databases">
        <title>Butyribacter intestini gen. nov., sp. nov., a butyric acid-producing bacterium of the family Lachnospiraceae isolated from the human faeces.</title>
        <authorList>
            <person name="Zou Y."/>
            <person name="Xue W."/>
            <person name="Luo G."/>
            <person name="Lv M."/>
        </authorList>
    </citation>
    <scope>NUCLEOTIDE SEQUENCE [LARGE SCALE GENOMIC DNA]</scope>
    <source>
        <strain evidence="8 9">ACET-33324</strain>
    </source>
</reference>
<dbReference type="GO" id="GO:0015109">
    <property type="term" value="F:chromate transmembrane transporter activity"/>
    <property type="evidence" value="ECO:0007669"/>
    <property type="project" value="InterPro"/>
</dbReference>
<comment type="subcellular location">
    <subcellularLocation>
        <location evidence="1">Cell membrane</location>
        <topology evidence="1">Multi-pass membrane protein</topology>
    </subcellularLocation>
</comment>
<organism evidence="8 9">
    <name type="scientific">Acetivibrio ethanolgignens</name>
    <dbReference type="NCBI Taxonomy" id="290052"/>
    <lineage>
        <taxon>Bacteria</taxon>
        <taxon>Bacillati</taxon>
        <taxon>Bacillota</taxon>
        <taxon>Clostridia</taxon>
        <taxon>Eubacteriales</taxon>
        <taxon>Oscillospiraceae</taxon>
        <taxon>Acetivibrio</taxon>
    </lineage>
</organism>
<accession>A0A0V8QDX3</accession>
<dbReference type="InterPro" id="IPR052518">
    <property type="entry name" value="CHR_Transporter"/>
</dbReference>
<dbReference type="AlphaFoldDB" id="A0A0V8QDX3"/>
<keyword evidence="5 7" id="KW-1133">Transmembrane helix</keyword>
<comment type="caution">
    <text evidence="8">The sequence shown here is derived from an EMBL/GenBank/DDBJ whole genome shotgun (WGS) entry which is preliminary data.</text>
</comment>
<dbReference type="InterPro" id="IPR003370">
    <property type="entry name" value="Chromate_transpt"/>
</dbReference>
<dbReference type="STRING" id="290052.ASU35_11620"/>
<evidence type="ECO:0000313" key="8">
    <source>
        <dbReference type="EMBL" id="KSV58768.1"/>
    </source>
</evidence>
<dbReference type="RefSeq" id="WP_058352976.1">
    <property type="nucleotide sequence ID" value="NZ_CABMMD010000161.1"/>
</dbReference>
<feature type="transmembrane region" description="Helical" evidence="7">
    <location>
        <begin position="115"/>
        <end position="134"/>
    </location>
</feature>
<name>A0A0V8QDX3_9FIRM</name>
<dbReference type="EMBL" id="LNAM01000161">
    <property type="protein sequence ID" value="KSV58768.1"/>
    <property type="molecule type" value="Genomic_DNA"/>
</dbReference>
<dbReference type="Proteomes" id="UP000054874">
    <property type="component" value="Unassembled WGS sequence"/>
</dbReference>
<dbReference type="PANTHER" id="PTHR43663:SF1">
    <property type="entry name" value="CHROMATE TRANSPORTER"/>
    <property type="match status" value="1"/>
</dbReference>
<comment type="similarity">
    <text evidence="2">Belongs to the chromate ion transporter (CHR) (TC 2.A.51) family.</text>
</comment>